<evidence type="ECO:0000256" key="1">
    <source>
        <dbReference type="ARBA" id="ARBA00004496"/>
    </source>
</evidence>
<dbReference type="GO" id="GO:0051301">
    <property type="term" value="P:cell division"/>
    <property type="evidence" value="ECO:0007669"/>
    <property type="project" value="UniProtKB-KW"/>
</dbReference>
<dbReference type="InterPro" id="IPR019933">
    <property type="entry name" value="DivIVA_domain"/>
</dbReference>
<dbReference type="GO" id="GO:0005737">
    <property type="term" value="C:cytoplasm"/>
    <property type="evidence" value="ECO:0007669"/>
    <property type="project" value="UniProtKB-SubCell"/>
</dbReference>
<evidence type="ECO:0000256" key="7">
    <source>
        <dbReference type="SAM" id="Coils"/>
    </source>
</evidence>
<evidence type="ECO:0000313" key="8">
    <source>
        <dbReference type="EMBL" id="MPM59429.1"/>
    </source>
</evidence>
<name>A0A645B202_9ZZZZ</name>
<dbReference type="GO" id="GO:0008360">
    <property type="term" value="P:regulation of cell shape"/>
    <property type="evidence" value="ECO:0007669"/>
    <property type="project" value="UniProtKB-KW"/>
</dbReference>
<dbReference type="Pfam" id="PF05103">
    <property type="entry name" value="DivIVA"/>
    <property type="match status" value="1"/>
</dbReference>
<sequence length="108" mass="12575">MNEEFNLKPQKIFDKQFSIEFKGYAAEEVDQYLDLIIQDYQKMDNIYQTLQEKIAVLQQNNATLKTYIIELEAKLKSLEDATPANATDILKRLSRLEAKIANDSKEEN</sequence>
<comment type="caution">
    <text evidence="8">The sequence shown here is derived from an EMBL/GenBank/DDBJ whole genome shotgun (WGS) entry which is preliminary data.</text>
</comment>
<evidence type="ECO:0000256" key="3">
    <source>
        <dbReference type="ARBA" id="ARBA00022618"/>
    </source>
</evidence>
<feature type="coiled-coil region" evidence="7">
    <location>
        <begin position="40"/>
        <end position="81"/>
    </location>
</feature>
<dbReference type="NCBIfam" id="TIGR03544">
    <property type="entry name" value="DivI1A_domain"/>
    <property type="match status" value="1"/>
</dbReference>
<keyword evidence="4" id="KW-0133">Cell shape</keyword>
<reference evidence="8" key="1">
    <citation type="submission" date="2019-08" db="EMBL/GenBank/DDBJ databases">
        <authorList>
            <person name="Kucharzyk K."/>
            <person name="Murdoch R.W."/>
            <person name="Higgins S."/>
            <person name="Loffler F."/>
        </authorList>
    </citation>
    <scope>NUCLEOTIDE SEQUENCE</scope>
</reference>
<keyword evidence="5 7" id="KW-0175">Coiled coil</keyword>
<protein>
    <submittedName>
        <fullName evidence="8">Cell cycle protein GpsB</fullName>
    </submittedName>
</protein>
<gene>
    <name evidence="8" type="primary">gpsB_6</name>
    <name evidence="8" type="ORF">SDC9_106271</name>
</gene>
<dbReference type="Gene3D" id="6.10.250.660">
    <property type="match status" value="1"/>
</dbReference>
<evidence type="ECO:0000256" key="2">
    <source>
        <dbReference type="ARBA" id="ARBA00022490"/>
    </source>
</evidence>
<evidence type="ECO:0000256" key="5">
    <source>
        <dbReference type="ARBA" id="ARBA00023054"/>
    </source>
</evidence>
<keyword evidence="3" id="KW-0132">Cell division</keyword>
<keyword evidence="6" id="KW-0131">Cell cycle</keyword>
<accession>A0A645B202</accession>
<evidence type="ECO:0000256" key="6">
    <source>
        <dbReference type="ARBA" id="ARBA00023306"/>
    </source>
</evidence>
<dbReference type="AlphaFoldDB" id="A0A645B202"/>
<dbReference type="PIRSF" id="PIRSF029938">
    <property type="entry name" value="UCP029938"/>
    <property type="match status" value="1"/>
</dbReference>
<proteinExistence type="predicted"/>
<keyword evidence="2" id="KW-0963">Cytoplasm</keyword>
<dbReference type="EMBL" id="VSSQ01017287">
    <property type="protein sequence ID" value="MPM59429.1"/>
    <property type="molecule type" value="Genomic_DNA"/>
</dbReference>
<dbReference type="InterPro" id="IPR007793">
    <property type="entry name" value="DivIVA_fam"/>
</dbReference>
<organism evidence="8">
    <name type="scientific">bioreactor metagenome</name>
    <dbReference type="NCBI Taxonomy" id="1076179"/>
    <lineage>
        <taxon>unclassified sequences</taxon>
        <taxon>metagenomes</taxon>
        <taxon>ecological metagenomes</taxon>
    </lineage>
</organism>
<comment type="subcellular location">
    <subcellularLocation>
        <location evidence="1">Cytoplasm</location>
    </subcellularLocation>
</comment>
<dbReference type="InterPro" id="IPR011229">
    <property type="entry name" value="Cell_cycle_GpsB"/>
</dbReference>
<evidence type="ECO:0000256" key="4">
    <source>
        <dbReference type="ARBA" id="ARBA00022960"/>
    </source>
</evidence>